<reference evidence="1 2" key="1">
    <citation type="submission" date="2021-06" db="EMBL/GenBank/DDBJ databases">
        <title>Caerostris extrusa draft genome.</title>
        <authorList>
            <person name="Kono N."/>
            <person name="Arakawa K."/>
        </authorList>
    </citation>
    <scope>NUCLEOTIDE SEQUENCE [LARGE SCALE GENOMIC DNA]</scope>
</reference>
<name>A0AAV4NCJ1_CAEEX</name>
<keyword evidence="2" id="KW-1185">Reference proteome</keyword>
<evidence type="ECO:0000313" key="1">
    <source>
        <dbReference type="EMBL" id="GIX81192.1"/>
    </source>
</evidence>
<comment type="caution">
    <text evidence="1">The sequence shown here is derived from an EMBL/GenBank/DDBJ whole genome shotgun (WGS) entry which is preliminary data.</text>
</comment>
<proteinExistence type="predicted"/>
<dbReference type="PANTHER" id="PTHR42921:SF1">
    <property type="entry name" value="ACETOACETYL-COA SYNTHETASE"/>
    <property type="match status" value="1"/>
</dbReference>
<dbReference type="GO" id="GO:0030729">
    <property type="term" value="F:acetoacetate-CoA ligase activity"/>
    <property type="evidence" value="ECO:0007669"/>
    <property type="project" value="TreeGrafter"/>
</dbReference>
<dbReference type="PANTHER" id="PTHR42921">
    <property type="entry name" value="ACETOACETYL-COA SYNTHETASE"/>
    <property type="match status" value="1"/>
</dbReference>
<organism evidence="1 2">
    <name type="scientific">Caerostris extrusa</name>
    <name type="common">Bark spider</name>
    <name type="synonym">Caerostris bankana</name>
    <dbReference type="NCBI Taxonomy" id="172846"/>
    <lineage>
        <taxon>Eukaryota</taxon>
        <taxon>Metazoa</taxon>
        <taxon>Ecdysozoa</taxon>
        <taxon>Arthropoda</taxon>
        <taxon>Chelicerata</taxon>
        <taxon>Arachnida</taxon>
        <taxon>Araneae</taxon>
        <taxon>Araneomorphae</taxon>
        <taxon>Entelegynae</taxon>
        <taxon>Araneoidea</taxon>
        <taxon>Araneidae</taxon>
        <taxon>Caerostris</taxon>
    </lineage>
</organism>
<gene>
    <name evidence="1" type="primary">AVEN_204599_1</name>
    <name evidence="1" type="ORF">CEXT_727841</name>
</gene>
<dbReference type="EMBL" id="BPLR01003105">
    <property type="protein sequence ID" value="GIX81192.1"/>
    <property type="molecule type" value="Genomic_DNA"/>
</dbReference>
<sequence>MREGYEYSKELVFRIRKAIEKELTVRHVPDIIIETPEIPYNLNEKKMEITVKKLINGLPYNQETIINRKVCISINMYLYYTDESNCLKKKLLP</sequence>
<protein>
    <submittedName>
        <fullName evidence="1">Uncharacterized protein</fullName>
    </submittedName>
</protein>
<dbReference type="AlphaFoldDB" id="A0AAV4NCJ1"/>
<dbReference type="Proteomes" id="UP001054945">
    <property type="component" value="Unassembled WGS sequence"/>
</dbReference>
<evidence type="ECO:0000313" key="2">
    <source>
        <dbReference type="Proteomes" id="UP001054945"/>
    </source>
</evidence>
<accession>A0AAV4NCJ1</accession>